<evidence type="ECO:0000313" key="3">
    <source>
        <dbReference type="Proteomes" id="UP000012138"/>
    </source>
</evidence>
<comment type="caution">
    <text evidence="2">The sequence shown here is derived from an EMBL/GenBank/DDBJ whole genome shotgun (WGS) entry which is preliminary data.</text>
</comment>
<reference evidence="2 3" key="1">
    <citation type="submission" date="2013-01" db="EMBL/GenBank/DDBJ databases">
        <authorList>
            <person name="Harkins D.M."/>
            <person name="Durkin A.S."/>
            <person name="Brinkac L.M."/>
            <person name="Haft D.H."/>
            <person name="Selengut J.D."/>
            <person name="Sanka R."/>
            <person name="DePew J."/>
            <person name="Purushe J."/>
            <person name="Whelen A.C."/>
            <person name="Vinetz J.M."/>
            <person name="Sutton G.G."/>
            <person name="Nierman W.C."/>
            <person name="Fouts D.E."/>
        </authorList>
    </citation>
    <scope>NUCLEOTIDE SEQUENCE [LARGE SCALE GENOMIC DNA]</scope>
    <source>
        <strain evidence="2 3">2001034031</strain>
    </source>
</reference>
<evidence type="ECO:0000256" key="1">
    <source>
        <dbReference type="SAM" id="SignalP"/>
    </source>
</evidence>
<evidence type="ECO:0000313" key="2">
    <source>
        <dbReference type="EMBL" id="EMO91159.1"/>
    </source>
</evidence>
<feature type="signal peptide" evidence="1">
    <location>
        <begin position="1"/>
        <end position="18"/>
    </location>
</feature>
<sequence length="82" mass="9386">MKKIKFIAVITLFLISLADCKKSQEEIEKEEVQKLKLVSENINSAYAIPGNSIAYLVNPENVNEFRDTCLELKPTERSRLKT</sequence>
<gene>
    <name evidence="2" type="ORF">LEP1GSC024_0311</name>
</gene>
<organism evidence="2 3">
    <name type="scientific">Leptospira noguchii str. 2001034031</name>
    <dbReference type="NCBI Taxonomy" id="1193053"/>
    <lineage>
        <taxon>Bacteria</taxon>
        <taxon>Pseudomonadati</taxon>
        <taxon>Spirochaetota</taxon>
        <taxon>Spirochaetia</taxon>
        <taxon>Leptospirales</taxon>
        <taxon>Leptospiraceae</taxon>
        <taxon>Leptospira</taxon>
    </lineage>
</organism>
<name>M6YNI5_9LEPT</name>
<proteinExistence type="predicted"/>
<accession>M6YNI5</accession>
<dbReference type="Proteomes" id="UP000012138">
    <property type="component" value="Unassembled WGS sequence"/>
</dbReference>
<evidence type="ECO:0008006" key="4">
    <source>
        <dbReference type="Google" id="ProtNLM"/>
    </source>
</evidence>
<feature type="chain" id="PRO_5004079096" description="Lipoprotein" evidence="1">
    <location>
        <begin position="19"/>
        <end position="82"/>
    </location>
</feature>
<protein>
    <recommendedName>
        <fullName evidence="4">Lipoprotein</fullName>
    </recommendedName>
</protein>
<dbReference type="EMBL" id="AKXB02000013">
    <property type="protein sequence ID" value="EMO91159.1"/>
    <property type="molecule type" value="Genomic_DNA"/>
</dbReference>
<dbReference type="AlphaFoldDB" id="M6YNI5"/>
<keyword evidence="1" id="KW-0732">Signal</keyword>